<evidence type="ECO:0000313" key="2">
    <source>
        <dbReference type="Proteomes" id="UP000245539"/>
    </source>
</evidence>
<comment type="caution">
    <text evidence="1">The sequence shown here is derived from an EMBL/GenBank/DDBJ whole genome shotgun (WGS) entry which is preliminary data.</text>
</comment>
<dbReference type="Proteomes" id="UP000245539">
    <property type="component" value="Unassembled WGS sequence"/>
</dbReference>
<keyword evidence="2" id="KW-1185">Reference proteome</keyword>
<protein>
    <submittedName>
        <fullName evidence="1">Uncharacterized protein</fullName>
    </submittedName>
</protein>
<sequence>MSNIFWRYRTEEDTDDAIFVKTYKPSVYGLGDTIKLEVSSIYFYEEYIENRMVCKIPHQTFILNNL</sequence>
<name>A0A317C9Y1_9GAMM</name>
<gene>
    <name evidence="1" type="ORF">DKW60_15155</name>
</gene>
<accession>A0A317C9Y1</accession>
<dbReference type="EMBL" id="QGKM01000046">
    <property type="protein sequence ID" value="PWQ95414.1"/>
    <property type="molecule type" value="Genomic_DNA"/>
</dbReference>
<reference evidence="1 2" key="1">
    <citation type="submission" date="2018-05" db="EMBL/GenBank/DDBJ databases">
        <title>Leucothrix arctica sp. nov., isolated from Arctic seawater.</title>
        <authorList>
            <person name="Choi A."/>
            <person name="Baek K."/>
        </authorList>
    </citation>
    <scope>NUCLEOTIDE SEQUENCE [LARGE SCALE GENOMIC DNA]</scope>
    <source>
        <strain evidence="1 2">JCM 18388</strain>
    </source>
</reference>
<proteinExistence type="predicted"/>
<evidence type="ECO:0000313" key="1">
    <source>
        <dbReference type="EMBL" id="PWQ95414.1"/>
    </source>
</evidence>
<organism evidence="1 2">
    <name type="scientific">Leucothrix pacifica</name>
    <dbReference type="NCBI Taxonomy" id="1247513"/>
    <lineage>
        <taxon>Bacteria</taxon>
        <taxon>Pseudomonadati</taxon>
        <taxon>Pseudomonadota</taxon>
        <taxon>Gammaproteobacteria</taxon>
        <taxon>Thiotrichales</taxon>
        <taxon>Thiotrichaceae</taxon>
        <taxon>Leucothrix</taxon>
    </lineage>
</organism>
<dbReference type="AlphaFoldDB" id="A0A317C9Y1"/>